<evidence type="ECO:0000313" key="1">
    <source>
        <dbReference type="EMBL" id="KAF5849098.1"/>
    </source>
</evidence>
<organism evidence="1 2">
    <name type="scientific">Cochliobolus sativus</name>
    <name type="common">Common root rot and spot blotch fungus</name>
    <name type="synonym">Bipolaris sorokiniana</name>
    <dbReference type="NCBI Taxonomy" id="45130"/>
    <lineage>
        <taxon>Eukaryota</taxon>
        <taxon>Fungi</taxon>
        <taxon>Dikarya</taxon>
        <taxon>Ascomycota</taxon>
        <taxon>Pezizomycotina</taxon>
        <taxon>Dothideomycetes</taxon>
        <taxon>Pleosporomycetidae</taxon>
        <taxon>Pleosporales</taxon>
        <taxon>Pleosporineae</taxon>
        <taxon>Pleosporaceae</taxon>
        <taxon>Bipolaris</taxon>
    </lineage>
</organism>
<accession>A0A8H5ZEV5</accession>
<reference evidence="1" key="1">
    <citation type="submission" date="2019-11" db="EMBL/GenBank/DDBJ databases">
        <title>Bipolaris sorokiniana Genome sequencing.</title>
        <authorList>
            <person name="Wang H."/>
        </authorList>
    </citation>
    <scope>NUCLEOTIDE SEQUENCE</scope>
</reference>
<proteinExistence type="predicted"/>
<dbReference type="EMBL" id="WNKQ01000009">
    <property type="protein sequence ID" value="KAF5849098.1"/>
    <property type="molecule type" value="Genomic_DNA"/>
</dbReference>
<comment type="caution">
    <text evidence="1">The sequence shown here is derived from an EMBL/GenBank/DDBJ whole genome shotgun (WGS) entry which is preliminary data.</text>
</comment>
<gene>
    <name evidence="1" type="ORF">GGP41_005994</name>
</gene>
<sequence>MLRSAGDHAEVQIYQTLGLMRYLESLLIMLKCTNYLTHTSVKAGLPAKLDLICLRGEAGYAGVTLETHQNDVRIEEVNSNTRLCNGKRTVCRYLETPVARDRSRLERRVTEYFAC</sequence>
<protein>
    <submittedName>
        <fullName evidence="1">Uncharacterized protein</fullName>
    </submittedName>
</protein>
<dbReference type="Proteomes" id="UP000624244">
    <property type="component" value="Unassembled WGS sequence"/>
</dbReference>
<evidence type="ECO:0000313" key="2">
    <source>
        <dbReference type="Proteomes" id="UP000624244"/>
    </source>
</evidence>
<name>A0A8H5ZEV5_COCSA</name>
<dbReference type="AlphaFoldDB" id="A0A8H5ZEV5"/>